<evidence type="ECO:0000259" key="1">
    <source>
        <dbReference type="Pfam" id="PF18198"/>
    </source>
</evidence>
<accession>A0AA35XAN6</accession>
<dbReference type="Gene3D" id="3.10.490.20">
    <property type="match status" value="1"/>
</dbReference>
<feature type="domain" description="Dynein heavy chain AAA lid" evidence="1">
    <location>
        <begin position="2"/>
        <end position="86"/>
    </location>
</feature>
<gene>
    <name evidence="3" type="ORF">GBAR_LOCUS25185</name>
</gene>
<dbReference type="InterPro" id="IPR026983">
    <property type="entry name" value="DHC"/>
</dbReference>
<dbReference type="GO" id="GO:0030286">
    <property type="term" value="C:dynein complex"/>
    <property type="evidence" value="ECO:0007669"/>
    <property type="project" value="InterPro"/>
</dbReference>
<organism evidence="3 4">
    <name type="scientific">Geodia barretti</name>
    <name type="common">Barrett's horny sponge</name>
    <dbReference type="NCBI Taxonomy" id="519541"/>
    <lineage>
        <taxon>Eukaryota</taxon>
        <taxon>Metazoa</taxon>
        <taxon>Porifera</taxon>
        <taxon>Demospongiae</taxon>
        <taxon>Heteroscleromorpha</taxon>
        <taxon>Tetractinellida</taxon>
        <taxon>Astrophorina</taxon>
        <taxon>Geodiidae</taxon>
        <taxon>Geodia</taxon>
    </lineage>
</organism>
<dbReference type="EMBL" id="CASHTH010003477">
    <property type="protein sequence ID" value="CAI8045536.1"/>
    <property type="molecule type" value="Genomic_DNA"/>
</dbReference>
<dbReference type="Pfam" id="PF18198">
    <property type="entry name" value="AAA_lid_11"/>
    <property type="match status" value="1"/>
</dbReference>
<dbReference type="InterPro" id="IPR042219">
    <property type="entry name" value="AAA_lid_11_sf"/>
</dbReference>
<dbReference type="GO" id="GO:0007018">
    <property type="term" value="P:microtubule-based movement"/>
    <property type="evidence" value="ECO:0007669"/>
    <property type="project" value="InterPro"/>
</dbReference>
<dbReference type="InterPro" id="IPR041228">
    <property type="entry name" value="Dynein_C"/>
</dbReference>
<dbReference type="GO" id="GO:0045505">
    <property type="term" value="F:dynein intermediate chain binding"/>
    <property type="evidence" value="ECO:0007669"/>
    <property type="project" value="InterPro"/>
</dbReference>
<dbReference type="Gene3D" id="1.20.1270.280">
    <property type="match status" value="1"/>
</dbReference>
<dbReference type="FunFam" id="3.10.490.20:FF:000007">
    <property type="entry name" value="Dynein cytoplasmic 2 heavy chain 1"/>
    <property type="match status" value="1"/>
</dbReference>
<dbReference type="PANTHER" id="PTHR45703">
    <property type="entry name" value="DYNEIN HEAVY CHAIN"/>
    <property type="match status" value="1"/>
</dbReference>
<dbReference type="GO" id="GO:0051959">
    <property type="term" value="F:dynein light intermediate chain binding"/>
    <property type="evidence" value="ECO:0007669"/>
    <property type="project" value="InterPro"/>
</dbReference>
<keyword evidence="4" id="KW-1185">Reference proteome</keyword>
<dbReference type="InterPro" id="IPR041658">
    <property type="entry name" value="AAA_lid_11"/>
</dbReference>
<evidence type="ECO:0000313" key="3">
    <source>
        <dbReference type="EMBL" id="CAI8045536.1"/>
    </source>
</evidence>
<evidence type="ECO:0000259" key="2">
    <source>
        <dbReference type="Pfam" id="PF18199"/>
    </source>
</evidence>
<reference evidence="3" key="1">
    <citation type="submission" date="2023-03" db="EMBL/GenBank/DDBJ databases">
        <authorList>
            <person name="Steffen K."/>
            <person name="Cardenas P."/>
        </authorList>
    </citation>
    <scope>NUCLEOTIDE SEQUENCE</scope>
</reference>
<dbReference type="Gene3D" id="1.10.8.720">
    <property type="entry name" value="Region D6 of dynein motor"/>
    <property type="match status" value="1"/>
</dbReference>
<dbReference type="AlphaFoldDB" id="A0AA35XAN6"/>
<dbReference type="FunFam" id="1.20.1270.280:FF:000006">
    <property type="entry name" value="Dynein cytoplasmic 2 heavy chain 1"/>
    <property type="match status" value="1"/>
</dbReference>
<protein>
    <submittedName>
        <fullName evidence="3">Cytoplasmic dynein 2 heavy chain 1</fullName>
    </submittedName>
</protein>
<feature type="domain" description="Dynein heavy chain C-terminal" evidence="2">
    <location>
        <begin position="99"/>
        <end position="391"/>
    </location>
</feature>
<comment type="caution">
    <text evidence="3">The sequence shown here is derived from an EMBL/GenBank/DDBJ whole genome shotgun (WGS) entry which is preliminary data.</text>
</comment>
<dbReference type="Pfam" id="PF18199">
    <property type="entry name" value="Dynein_C"/>
    <property type="match status" value="1"/>
</dbReference>
<dbReference type="PANTHER" id="PTHR45703:SF22">
    <property type="entry name" value="DYNEIN CYTOPLASMIC 2 HEAVY CHAIN 1"/>
    <property type="match status" value="1"/>
</dbReference>
<proteinExistence type="predicted"/>
<sequence>MHGLMENAIYGGRVDNTYDMRVLTSYLVQFFNSTVLSGHNMSPLRGGGKALPCGSLPVSHVRRDYLSLISSLPDTDSHALFGLPANIEQSLQRTISSKVLSQLRVVARAEGSAERFDREVWSAELSPLLNLWKKLNQGSELITKKVSPPSDKLESPVLAFVSLERFNAVRLVQKVHSSLASLNRVLRGSSLLSTDVHRLAGALLRHEVPVSWLREWEGPEEPALYLRSLVGKTLALGVWEERGREGRVLQDTLDLSELFHPDTFLNALRQQTARAMKCSMDSLKLVCSWKPTGIPATKLSIKIAGVQLEGCSFDGSKLTENSHDSPSVVAMPPCTVAWVTSEAPPPYPPEECLSVPVYQSGSRERLVTCVDVHCGRQGRETWLQKNPALFLNN</sequence>
<dbReference type="InterPro" id="IPR043160">
    <property type="entry name" value="Dynein_C_barrel"/>
</dbReference>
<name>A0AA35XAN6_GEOBA</name>
<evidence type="ECO:0000313" key="4">
    <source>
        <dbReference type="Proteomes" id="UP001174909"/>
    </source>
</evidence>
<dbReference type="Proteomes" id="UP001174909">
    <property type="component" value="Unassembled WGS sequence"/>
</dbReference>